<feature type="domain" description="Cytosolic endo-beta-N-acetylglucosaminidase TIM barrel" evidence="1">
    <location>
        <begin position="74"/>
        <end position="391"/>
    </location>
</feature>
<comment type="caution">
    <text evidence="2">The sequence shown here is derived from an EMBL/GenBank/DDBJ whole genome shotgun (WGS) entry which is preliminary data.</text>
</comment>
<keyword evidence="3" id="KW-1185">Reference proteome</keyword>
<reference evidence="2" key="1">
    <citation type="submission" date="2023-11" db="EMBL/GenBank/DDBJ databases">
        <authorList>
            <person name="De Vega J J."/>
            <person name="De Vega J J."/>
        </authorList>
    </citation>
    <scope>NUCLEOTIDE SEQUENCE</scope>
</reference>
<gene>
    <name evidence="2" type="ORF">MYCIT1_LOCUS24330</name>
</gene>
<accession>A0AAD2HJU5</accession>
<dbReference type="InterPro" id="IPR005201">
    <property type="entry name" value="TIM_ENGase"/>
</dbReference>
<evidence type="ECO:0000259" key="1">
    <source>
        <dbReference type="Pfam" id="PF03644"/>
    </source>
</evidence>
<protein>
    <recommendedName>
        <fullName evidence="1">Cytosolic endo-beta-N-acetylglucosaminidase TIM barrel domain-containing protein</fullName>
    </recommendedName>
</protein>
<dbReference type="InterPro" id="IPR032979">
    <property type="entry name" value="ENGase"/>
</dbReference>
<evidence type="ECO:0000313" key="3">
    <source>
        <dbReference type="Proteomes" id="UP001295794"/>
    </source>
</evidence>
<dbReference type="EMBL" id="CAVNYO010000405">
    <property type="protein sequence ID" value="CAK5276214.1"/>
    <property type="molecule type" value="Genomic_DNA"/>
</dbReference>
<dbReference type="Pfam" id="PF03644">
    <property type="entry name" value="Glyco_hydro_85"/>
    <property type="match status" value="1"/>
</dbReference>
<dbReference type="GO" id="GO:0033925">
    <property type="term" value="F:mannosyl-glycoprotein endo-beta-N-acetylglucosaminidase activity"/>
    <property type="evidence" value="ECO:0007669"/>
    <property type="project" value="UniProtKB-EC"/>
</dbReference>
<dbReference type="AlphaFoldDB" id="A0AAD2HJU5"/>
<evidence type="ECO:0000313" key="2">
    <source>
        <dbReference type="EMBL" id="CAK5276214.1"/>
    </source>
</evidence>
<sequence>MPITGSIYETAGDDAPYFRSLEELDSWAPRPHPPLDGVLKFTARMPSEAPNASGKLLVCHDYKGGYTESPFSLGYSFNFWWMADIFIYFSHHRITIPPPGWITAAHRQGVKMLGTLIFEGGSENDCLRLLVGQLPQSKTGPALQSTEFRSLPLSPHYARLLAQLAQQRGFDGYLLNFECPLAGGMEQTRGVAAWIALLREELRDRVGSHSEVIWYDSVVVTGQLAWQDRLNAFNLPFFLPSTGFFTNYTWPPSYTARTTEYLLSTSKPLRDVFVGIDVFGRGSHGGGGFGIYKALEHIAPLSTAIFGQGWTWENTQDDAGFTWEGWFGDDRRLWTGLRPGEQVPVPPVKPNRPGEPACSHGDFLPVKSFFAHHPSSVPFHTTFCPGVGRGWWVNGVRVFERAEGWTDLDKQTSVGNLVWPYPVPEWEDGECDIALPSVVSEITLDDAWNGGSSLRLRVQAPKGDSAEPAFRSIRIPVHSVILDSSEVHEASVWYKLEREDPNVDLDIALSFKGVDVATAETTASLPGGWTRLCVRIEAGTASVSEAGLVISIVSEDASKPLNFSLLLGQLDVARAKCHQPSLIWADFSGTGLDGTLTWETAVTFAPLSGLTLTGPEDPNPAWPTFDDAVLPAFLYFNIFAQYRASVQAARQPSDASWIGTSGYAGRARTFEVAAANLPFDRPAGGIVTFYVQGVTDRGEVLGWDRSVFVDVAC</sequence>
<dbReference type="Proteomes" id="UP001295794">
    <property type="component" value="Unassembled WGS sequence"/>
</dbReference>
<dbReference type="Gene3D" id="2.60.120.260">
    <property type="entry name" value="Galactose-binding domain-like"/>
    <property type="match status" value="1"/>
</dbReference>
<dbReference type="GO" id="GO:0005829">
    <property type="term" value="C:cytosol"/>
    <property type="evidence" value="ECO:0007669"/>
    <property type="project" value="UniProtKB-SubCell"/>
</dbReference>
<name>A0AAD2HJU5_9AGAR</name>
<dbReference type="Gene3D" id="3.20.20.80">
    <property type="entry name" value="Glycosidases"/>
    <property type="match status" value="1"/>
</dbReference>
<dbReference type="PANTHER" id="PTHR13246:SF1">
    <property type="entry name" value="CYTOSOLIC ENDO-BETA-N-ACETYLGLUCOSAMINIDASE"/>
    <property type="match status" value="1"/>
</dbReference>
<proteinExistence type="predicted"/>
<dbReference type="PANTHER" id="PTHR13246">
    <property type="entry name" value="ENDO BETA N-ACETYLGLUCOSAMINIDASE"/>
    <property type="match status" value="1"/>
</dbReference>
<organism evidence="2 3">
    <name type="scientific">Mycena citricolor</name>
    <dbReference type="NCBI Taxonomy" id="2018698"/>
    <lineage>
        <taxon>Eukaryota</taxon>
        <taxon>Fungi</taxon>
        <taxon>Dikarya</taxon>
        <taxon>Basidiomycota</taxon>
        <taxon>Agaricomycotina</taxon>
        <taxon>Agaricomycetes</taxon>
        <taxon>Agaricomycetidae</taxon>
        <taxon>Agaricales</taxon>
        <taxon>Marasmiineae</taxon>
        <taxon>Mycenaceae</taxon>
        <taxon>Mycena</taxon>
    </lineage>
</organism>